<dbReference type="InterPro" id="IPR007685">
    <property type="entry name" value="RelA_SpoT"/>
</dbReference>
<keyword evidence="3" id="KW-1185">Reference proteome</keyword>
<dbReference type="SUPFAM" id="SSF81301">
    <property type="entry name" value="Nucleotidyltransferase"/>
    <property type="match status" value="1"/>
</dbReference>
<sequence length="324" mass="36737">MNLNEALERYTAERPRFQRAAEQVRVRLEHLAAENGLSCRVSAREKDPQGYMIKVVTKGYADAWGEVTDKAGARVIFDRPSHVDDFTKIIDEDPELAVIRIEDKREITDPERLAYSGVHIQVAVTADDGASEAIECEVQLRTAAQDIWSILSHKLLYKPIVELPREQQHAIYRLVALIELFDMEVERVMDALPQQPGYEYSEVLREVESDFLRLTESLSFRRLSIYILDSLQGVIPSDDSYVTKVREYVAANEESLRSIYSDYGPHSDMSSSPDYALFGQAESLMLLERLDNDAFALLSAWNAAGLPEEWLRTLASVSDADIAF</sequence>
<dbReference type="Proteomes" id="UP000245469">
    <property type="component" value="Unassembled WGS sequence"/>
</dbReference>
<evidence type="ECO:0000259" key="1">
    <source>
        <dbReference type="SMART" id="SM00954"/>
    </source>
</evidence>
<feature type="domain" description="RelA/SpoT" evidence="1">
    <location>
        <begin position="43"/>
        <end position="163"/>
    </location>
</feature>
<gene>
    <name evidence="2" type="ORF">BXY45_12096</name>
</gene>
<dbReference type="SMART" id="SM00954">
    <property type="entry name" value="RelA_SpoT"/>
    <property type="match status" value="1"/>
</dbReference>
<name>A0A316AP06_9ACTN</name>
<dbReference type="GO" id="GO:0015969">
    <property type="term" value="P:guanosine tetraphosphate metabolic process"/>
    <property type="evidence" value="ECO:0007669"/>
    <property type="project" value="InterPro"/>
</dbReference>
<dbReference type="EMBL" id="QGDQ01000020">
    <property type="protein sequence ID" value="PWJ51817.1"/>
    <property type="molecule type" value="Genomic_DNA"/>
</dbReference>
<protein>
    <submittedName>
        <fullName evidence="2">RelA/SpoT family protein</fullName>
    </submittedName>
</protein>
<dbReference type="PANTHER" id="PTHR41773:SF1">
    <property type="entry name" value="RELA_SPOT DOMAIN-CONTAINING PROTEIN"/>
    <property type="match status" value="1"/>
</dbReference>
<evidence type="ECO:0000313" key="2">
    <source>
        <dbReference type="EMBL" id="PWJ51817.1"/>
    </source>
</evidence>
<dbReference type="Pfam" id="PF04607">
    <property type="entry name" value="RelA_SpoT"/>
    <property type="match status" value="1"/>
</dbReference>
<evidence type="ECO:0000313" key="3">
    <source>
        <dbReference type="Proteomes" id="UP000245469"/>
    </source>
</evidence>
<organism evidence="2 3">
    <name type="scientific">Quadrisphaera granulorum</name>
    <dbReference type="NCBI Taxonomy" id="317664"/>
    <lineage>
        <taxon>Bacteria</taxon>
        <taxon>Bacillati</taxon>
        <taxon>Actinomycetota</taxon>
        <taxon>Actinomycetes</taxon>
        <taxon>Kineosporiales</taxon>
        <taxon>Kineosporiaceae</taxon>
        <taxon>Quadrisphaera</taxon>
    </lineage>
</organism>
<accession>A0A316AP06</accession>
<proteinExistence type="predicted"/>
<dbReference type="PANTHER" id="PTHR41773">
    <property type="entry name" value="GTP PYROPHOSPHATASE-RELATED"/>
    <property type="match status" value="1"/>
</dbReference>
<dbReference type="Gene3D" id="3.30.460.10">
    <property type="entry name" value="Beta Polymerase, domain 2"/>
    <property type="match status" value="1"/>
</dbReference>
<reference evidence="2 3" key="1">
    <citation type="submission" date="2018-03" db="EMBL/GenBank/DDBJ databases">
        <title>Genomic Encyclopedia of Archaeal and Bacterial Type Strains, Phase II (KMG-II): from individual species to whole genera.</title>
        <authorList>
            <person name="Goeker M."/>
        </authorList>
    </citation>
    <scope>NUCLEOTIDE SEQUENCE [LARGE SCALE GENOMIC DNA]</scope>
    <source>
        <strain evidence="2 3">DSM 44889</strain>
    </source>
</reference>
<dbReference type="CDD" id="cd05399">
    <property type="entry name" value="NT_Rel-Spo_like"/>
    <property type="match status" value="1"/>
</dbReference>
<comment type="caution">
    <text evidence="2">The sequence shown here is derived from an EMBL/GenBank/DDBJ whole genome shotgun (WGS) entry which is preliminary data.</text>
</comment>
<dbReference type="AlphaFoldDB" id="A0A316AP06"/>
<dbReference type="InterPro" id="IPR043519">
    <property type="entry name" value="NT_sf"/>
</dbReference>